<feature type="region of interest" description="Disordered" evidence="13">
    <location>
        <begin position="1084"/>
        <end position="1119"/>
    </location>
</feature>
<dbReference type="InterPro" id="IPR023313">
    <property type="entry name" value="UBQ-conjugating_AS"/>
</dbReference>
<proteinExistence type="predicted"/>
<dbReference type="GO" id="GO:0005524">
    <property type="term" value="F:ATP binding"/>
    <property type="evidence" value="ECO:0007669"/>
    <property type="project" value="UniProtKB-KW"/>
</dbReference>
<dbReference type="SUPFAM" id="SSF54495">
    <property type="entry name" value="UBC-like"/>
    <property type="match status" value="1"/>
</dbReference>
<dbReference type="PROSITE" id="PS00183">
    <property type="entry name" value="UBC_1"/>
    <property type="match status" value="1"/>
</dbReference>
<feature type="domain" description="UBC core" evidence="15">
    <location>
        <begin position="654"/>
        <end position="797"/>
    </location>
</feature>
<evidence type="ECO:0000256" key="6">
    <source>
        <dbReference type="ARBA" id="ARBA00043698"/>
    </source>
</evidence>
<feature type="transmembrane region" description="Helical" evidence="14">
    <location>
        <begin position="359"/>
        <end position="381"/>
    </location>
</feature>
<feature type="compositionally biased region" description="Polar residues" evidence="13">
    <location>
        <begin position="940"/>
        <end position="951"/>
    </location>
</feature>
<evidence type="ECO:0000256" key="14">
    <source>
        <dbReference type="SAM" id="Phobius"/>
    </source>
</evidence>
<dbReference type="EMBL" id="MBFS01000004">
    <property type="protein sequence ID" value="PVV05442.1"/>
    <property type="molecule type" value="Genomic_DNA"/>
</dbReference>
<evidence type="ECO:0000256" key="3">
    <source>
        <dbReference type="ARBA" id="ARBA00022741"/>
    </source>
</evidence>
<evidence type="ECO:0000256" key="7">
    <source>
        <dbReference type="ARBA" id="ARBA00044047"/>
    </source>
</evidence>
<dbReference type="GO" id="GO:0006506">
    <property type="term" value="P:GPI anchor biosynthetic process"/>
    <property type="evidence" value="ECO:0007669"/>
    <property type="project" value="InterPro"/>
</dbReference>
<dbReference type="InterPro" id="IPR007720">
    <property type="entry name" value="PigQ/GPI1"/>
</dbReference>
<feature type="compositionally biased region" description="Basic residues" evidence="13">
    <location>
        <begin position="1305"/>
        <end position="1319"/>
    </location>
</feature>
<feature type="region of interest" description="Disordered" evidence="13">
    <location>
        <begin position="461"/>
        <end position="485"/>
    </location>
</feature>
<keyword evidence="14" id="KW-0472">Membrane</keyword>
<dbReference type="GO" id="GO:0061654">
    <property type="term" value="F:NEDD8 conjugating enzyme activity"/>
    <property type="evidence" value="ECO:0007669"/>
    <property type="project" value="UniProtKB-EC"/>
</dbReference>
<gene>
    <name evidence="16" type="ORF">BB560_000032</name>
</gene>
<accession>A0A2T9ZLK6</accession>
<feature type="transmembrane region" description="Helical" evidence="14">
    <location>
        <begin position="46"/>
        <end position="64"/>
    </location>
</feature>
<dbReference type="CDD" id="cd23794">
    <property type="entry name" value="UBCc_UBE2F_UBE2M"/>
    <property type="match status" value="1"/>
</dbReference>
<organism evidence="16 17">
    <name type="scientific">Smittium megazygosporum</name>
    <dbReference type="NCBI Taxonomy" id="133381"/>
    <lineage>
        <taxon>Eukaryota</taxon>
        <taxon>Fungi</taxon>
        <taxon>Fungi incertae sedis</taxon>
        <taxon>Zoopagomycota</taxon>
        <taxon>Kickxellomycotina</taxon>
        <taxon>Harpellomycetes</taxon>
        <taxon>Harpellales</taxon>
        <taxon>Legeriomycetaceae</taxon>
        <taxon>Smittium</taxon>
    </lineage>
</organism>
<keyword evidence="14" id="KW-1133">Transmembrane helix</keyword>
<dbReference type="STRING" id="133381.A0A2T9ZLK6"/>
<comment type="caution">
    <text evidence="16">The sequence shown here is derived from an EMBL/GenBank/DDBJ whole genome shotgun (WGS) entry which is preliminary data.</text>
</comment>
<feature type="compositionally biased region" description="Polar residues" evidence="13">
    <location>
        <begin position="904"/>
        <end position="913"/>
    </location>
</feature>
<evidence type="ECO:0000256" key="12">
    <source>
        <dbReference type="PROSITE-ProRule" id="PRU10133"/>
    </source>
</evidence>
<dbReference type="InterPro" id="IPR050113">
    <property type="entry name" value="Ub_conjugating_enzyme"/>
</dbReference>
<evidence type="ECO:0000256" key="1">
    <source>
        <dbReference type="ARBA" id="ARBA00005032"/>
    </source>
</evidence>
<dbReference type="InterPro" id="IPR000608">
    <property type="entry name" value="UBC"/>
</dbReference>
<dbReference type="Pfam" id="PF05024">
    <property type="entry name" value="Gpi1"/>
    <property type="match status" value="1"/>
</dbReference>
<keyword evidence="4" id="KW-0833">Ubl conjugation pathway</keyword>
<feature type="region of interest" description="Disordered" evidence="13">
    <location>
        <begin position="904"/>
        <end position="951"/>
    </location>
</feature>
<comment type="catalytic activity">
    <reaction evidence="6">
        <text>[E1 NEDD8-activating enzyme]-S-[NEDD8 protein]-yl-L-cysteine + [E2 NEDD8-conjugating enzyme]-L-cysteine = [E1 NEDD8-activating enzyme]-L-cysteine + [E2 NEDD8-conjugating enzyme]-S-[NEDD8-protein]-yl-L-cysteine.</text>
        <dbReference type="EC" id="2.3.2.34"/>
    </reaction>
</comment>
<evidence type="ECO:0000313" key="16">
    <source>
        <dbReference type="EMBL" id="PVV05442.1"/>
    </source>
</evidence>
<evidence type="ECO:0000259" key="15">
    <source>
        <dbReference type="PROSITE" id="PS50127"/>
    </source>
</evidence>
<dbReference type="InterPro" id="IPR016135">
    <property type="entry name" value="UBQ-conjugating_enzyme/RWD"/>
</dbReference>
<feature type="compositionally biased region" description="Low complexity" evidence="13">
    <location>
        <begin position="1108"/>
        <end position="1118"/>
    </location>
</feature>
<evidence type="ECO:0000256" key="9">
    <source>
        <dbReference type="ARBA" id="ARBA00044092"/>
    </source>
</evidence>
<dbReference type="EC" id="2.3.2.34" evidence="7"/>
<name>A0A2T9ZLK6_9FUNG</name>
<keyword evidence="2" id="KW-0808">Transferase</keyword>
<dbReference type="SMART" id="SM00212">
    <property type="entry name" value="UBCc"/>
    <property type="match status" value="1"/>
</dbReference>
<evidence type="ECO:0000256" key="2">
    <source>
        <dbReference type="ARBA" id="ARBA00022679"/>
    </source>
</evidence>
<evidence type="ECO:0000256" key="4">
    <source>
        <dbReference type="ARBA" id="ARBA00022786"/>
    </source>
</evidence>
<evidence type="ECO:0000256" key="10">
    <source>
        <dbReference type="ARBA" id="ARBA00044279"/>
    </source>
</evidence>
<dbReference type="GO" id="GO:0016020">
    <property type="term" value="C:membrane"/>
    <property type="evidence" value="ECO:0007669"/>
    <property type="project" value="InterPro"/>
</dbReference>
<dbReference type="FunFam" id="3.10.110.10:FF:000005">
    <property type="entry name" value="NEDD8-conjugating enzyme Ubc12"/>
    <property type="match status" value="1"/>
</dbReference>
<keyword evidence="3" id="KW-0547">Nucleotide-binding</keyword>
<evidence type="ECO:0000313" key="17">
    <source>
        <dbReference type="Proteomes" id="UP000245609"/>
    </source>
</evidence>
<sequence>MILEINLLIIAFAVGYFARHLELLNIQKLQYSVSEYLLNSSSEKRFIITVSFILLLVLLFIWPFERIAEFESQNSLDLLQEKTSNEEEAFKYKSLFFIFCSAYYIRWVLNKKYIVVSNVIKIQDVILIKSKQSVWKNYNIPKPKVIGIMCGIKYGNSGHWADFKKPINSPAWICVCPCRETCVIKTVMIGDKRFFNNIVFVVYDQFTLDSGRFYTSIPLDYLKSENEASLDQHKNSDSISTINFASISSDLMNDNQNLNSGLENFDLGLPLLNVKYLLEKLKPLLYAEIFGYRVLEISRIAQQIQVKLQVLVFCDEQFSKSRKNILELDSKRFQDNLKGKRVNPLRNRIDSYRYNLDQLLLGTILFTLLTYLFPTIIVYYISLLNRRLLVLVFQNALEIIISCINTAPVYLFFARIFDQLKFPCGIYFDMYSDKSFSPLILTKPVTTKHFEYTNINDSADSDELHSQGYGNNSENNINNRKLSNSDISPRSIKKIPTDSSGFLESNVTERSSFDSFAGSEEFSKLERKLDDSEALGVIWDDFNYLNNLVSLQGLGGDENGHTDFRFRESPFNLENERFGNTLNNKKSFLYDELLSGNSVGQRKHNFHNRNDDHRNIFELVDDSRYLRKANCLALKQADNDSQRKAAQGGVLISAGRIRAQKDISELDLPDTIKVEFDSTEIMNFKVTISPDQGYYKGGHFKFEITIPENYPHDPPKARLRQLIFHPNIDEKGNVCLNILREDWNPVLNINAVLFGLQLLLLEPTPVDPLNLAAASMLNHDQSKFQNTVTNCMMGGFLEGVKKKLFSNYNRDLSYKNENENQHTTLNPRLTNFTESESKNLGLGAAFTVDPQLATKKFRYPPCAVPIAEDWEDVSFETIFSDTGSQKNTNSFSNSEHSINRISTDLQPNSSLSLEKSRNLPSTSTSLPNSTISSSSREIKTPNTSTSSSNYLESPFNGLYSDKPTLSLNNSTGNQTDASFYINPRKGNSKQELSVPNSDTAVSTVYPKGKTIQSNSIDDSGAAFVKNKEISATGDLESNHTLEFDTDLSKNVRVNFNPSNLDSNEDSSSVLLPYNSDYISTLKSDKNARADSGNQVAKQSLKNKRKSKGSSSPISDSESILVRALEDPGETLLSKLSQPTSPVLSSNFTPLQLPIVSTDSQSHQPQAPQTMLGKLMIKNARNLTYPENPLLDSKVDNSLIELFNEDITSDVPDITNNDITVSNLEYSGMVKANPVSIDPAIESNLEDFDEFQENNIEIITKEPVGTLAKQPVVSIMDSTLDSVEVTKSVAIEQETAYTTRSTTTKKAPRPKKKRVTKKRK</sequence>
<keyword evidence="5" id="KW-0067">ATP-binding</keyword>
<keyword evidence="17" id="KW-1185">Reference proteome</keyword>
<evidence type="ECO:0000256" key="13">
    <source>
        <dbReference type="SAM" id="MobiDB-lite"/>
    </source>
</evidence>
<evidence type="ECO:0000256" key="11">
    <source>
        <dbReference type="ARBA" id="ARBA00044315"/>
    </source>
</evidence>
<feature type="active site" description="Glycyl thioester intermediate" evidence="12">
    <location>
        <position position="735"/>
    </location>
</feature>
<reference evidence="16 17" key="1">
    <citation type="journal article" date="2018" name="MBio">
        <title>Comparative Genomics Reveals the Core Gene Toolbox for the Fungus-Insect Symbiosis.</title>
        <authorList>
            <person name="Wang Y."/>
            <person name="Stata M."/>
            <person name="Wang W."/>
            <person name="Stajich J.E."/>
            <person name="White M.M."/>
            <person name="Moncalvo J.M."/>
        </authorList>
    </citation>
    <scope>NUCLEOTIDE SEQUENCE [LARGE SCALE GENOMIC DNA]</scope>
    <source>
        <strain evidence="16 17">SC-DP-2</strain>
    </source>
</reference>
<keyword evidence="14" id="KW-0812">Transmembrane</keyword>
<evidence type="ECO:0000256" key="8">
    <source>
        <dbReference type="ARBA" id="ARBA00044084"/>
    </source>
</evidence>
<feature type="compositionally biased region" description="Low complexity" evidence="13">
    <location>
        <begin position="918"/>
        <end position="935"/>
    </location>
</feature>
<feature type="region of interest" description="Disordered" evidence="13">
    <location>
        <begin position="1294"/>
        <end position="1319"/>
    </location>
</feature>
<dbReference type="PANTHER" id="PTHR24067">
    <property type="entry name" value="UBIQUITIN-CONJUGATING ENZYME E2"/>
    <property type="match status" value="1"/>
</dbReference>
<feature type="transmembrane region" description="Helical" evidence="14">
    <location>
        <begin position="6"/>
        <end position="25"/>
    </location>
</feature>
<feature type="compositionally biased region" description="Low complexity" evidence="13">
    <location>
        <begin position="1294"/>
        <end position="1304"/>
    </location>
</feature>
<dbReference type="Proteomes" id="UP000245609">
    <property type="component" value="Unassembled WGS sequence"/>
</dbReference>
<feature type="compositionally biased region" description="Low complexity" evidence="13">
    <location>
        <begin position="471"/>
        <end position="485"/>
    </location>
</feature>
<dbReference type="Pfam" id="PF00179">
    <property type="entry name" value="UQ_con"/>
    <property type="match status" value="1"/>
</dbReference>
<comment type="pathway">
    <text evidence="1">Protein modification; protein neddylation.</text>
</comment>
<evidence type="ECO:0000256" key="5">
    <source>
        <dbReference type="ARBA" id="ARBA00022840"/>
    </source>
</evidence>
<dbReference type="Gene3D" id="3.10.110.10">
    <property type="entry name" value="Ubiquitin Conjugating Enzyme"/>
    <property type="match status" value="1"/>
</dbReference>
<feature type="transmembrane region" description="Helical" evidence="14">
    <location>
        <begin position="388"/>
        <end position="413"/>
    </location>
</feature>
<dbReference type="OrthoDB" id="10249039at2759"/>
<protein>
    <recommendedName>
        <fullName evidence="9">NEDD8-conjugating enzyme UBC12</fullName>
        <ecNumber evidence="7">2.3.2.34</ecNumber>
    </recommendedName>
    <alternativeName>
        <fullName evidence="8">NEDD8-conjugating enzyme Ubc12</fullName>
    </alternativeName>
    <alternativeName>
        <fullName evidence="10">RUB1-conjugating enzyme</fullName>
    </alternativeName>
    <alternativeName>
        <fullName evidence="11">Ubiquitin carrier protein 12</fullName>
    </alternativeName>
</protein>
<dbReference type="PROSITE" id="PS50127">
    <property type="entry name" value="UBC_2"/>
    <property type="match status" value="1"/>
</dbReference>